<organism evidence="2 3">
    <name type="scientific">Trifolium medium</name>
    <dbReference type="NCBI Taxonomy" id="97028"/>
    <lineage>
        <taxon>Eukaryota</taxon>
        <taxon>Viridiplantae</taxon>
        <taxon>Streptophyta</taxon>
        <taxon>Embryophyta</taxon>
        <taxon>Tracheophyta</taxon>
        <taxon>Spermatophyta</taxon>
        <taxon>Magnoliopsida</taxon>
        <taxon>eudicotyledons</taxon>
        <taxon>Gunneridae</taxon>
        <taxon>Pentapetalae</taxon>
        <taxon>rosids</taxon>
        <taxon>fabids</taxon>
        <taxon>Fabales</taxon>
        <taxon>Fabaceae</taxon>
        <taxon>Papilionoideae</taxon>
        <taxon>50 kb inversion clade</taxon>
        <taxon>NPAAA clade</taxon>
        <taxon>Hologalegina</taxon>
        <taxon>IRL clade</taxon>
        <taxon>Trifolieae</taxon>
        <taxon>Trifolium</taxon>
    </lineage>
</organism>
<dbReference type="AlphaFoldDB" id="A0A392V739"/>
<evidence type="ECO:0000313" key="3">
    <source>
        <dbReference type="Proteomes" id="UP000265520"/>
    </source>
</evidence>
<comment type="caution">
    <text evidence="2">The sequence shown here is derived from an EMBL/GenBank/DDBJ whole genome shotgun (WGS) entry which is preliminary data.</text>
</comment>
<sequence length="34" mass="3982">STILYNTKSPEIGSKQYNDDHDRKNGYSLLRLVR</sequence>
<keyword evidence="3" id="KW-1185">Reference proteome</keyword>
<feature type="non-terminal residue" evidence="2">
    <location>
        <position position="1"/>
    </location>
</feature>
<reference evidence="2 3" key="1">
    <citation type="journal article" date="2018" name="Front. Plant Sci.">
        <title>Red Clover (Trifolium pratense) and Zigzag Clover (T. medium) - A Picture of Genomic Similarities and Differences.</title>
        <authorList>
            <person name="Dluhosova J."/>
            <person name="Istvanek J."/>
            <person name="Nedelnik J."/>
            <person name="Repkova J."/>
        </authorList>
    </citation>
    <scope>NUCLEOTIDE SEQUENCE [LARGE SCALE GENOMIC DNA]</scope>
    <source>
        <strain evidence="3">cv. 10/8</strain>
        <tissue evidence="2">Leaf</tissue>
    </source>
</reference>
<proteinExistence type="predicted"/>
<feature type="region of interest" description="Disordered" evidence="1">
    <location>
        <begin position="1"/>
        <end position="25"/>
    </location>
</feature>
<dbReference type="EMBL" id="LXQA011062296">
    <property type="protein sequence ID" value="MCI83233.1"/>
    <property type="molecule type" value="Genomic_DNA"/>
</dbReference>
<accession>A0A392V739</accession>
<dbReference type="Proteomes" id="UP000265520">
    <property type="component" value="Unassembled WGS sequence"/>
</dbReference>
<name>A0A392V739_9FABA</name>
<evidence type="ECO:0000256" key="1">
    <source>
        <dbReference type="SAM" id="MobiDB-lite"/>
    </source>
</evidence>
<protein>
    <submittedName>
        <fullName evidence="2">Uncharacterized protein</fullName>
    </submittedName>
</protein>
<evidence type="ECO:0000313" key="2">
    <source>
        <dbReference type="EMBL" id="MCI83233.1"/>
    </source>
</evidence>